<evidence type="ECO:0008006" key="3">
    <source>
        <dbReference type="Google" id="ProtNLM"/>
    </source>
</evidence>
<accession>K9YPM9</accession>
<dbReference type="AlphaFoldDB" id="K9YPM9"/>
<reference evidence="2" key="1">
    <citation type="journal article" date="2013" name="Proc. Natl. Acad. Sci. U.S.A.">
        <title>Improving the coverage of the cyanobacterial phylum using diversity-driven genome sequencing.</title>
        <authorList>
            <person name="Shih P.M."/>
            <person name="Wu D."/>
            <person name="Latifi A."/>
            <person name="Axen S.D."/>
            <person name="Fewer D.P."/>
            <person name="Talla E."/>
            <person name="Calteau A."/>
            <person name="Cai F."/>
            <person name="Tandeau de Marsac N."/>
            <person name="Rippka R."/>
            <person name="Herdman M."/>
            <person name="Sivonen K."/>
            <person name="Coursin T."/>
            <person name="Laurent T."/>
            <person name="Goodwin L."/>
            <person name="Nolan M."/>
            <person name="Davenport K.W."/>
            <person name="Han C.S."/>
            <person name="Rubin E.M."/>
            <person name="Eisen J.A."/>
            <person name="Woyke T."/>
            <person name="Gugger M."/>
            <person name="Kerfeld C.A."/>
        </authorList>
    </citation>
    <scope>NUCLEOTIDE SEQUENCE [LARGE SCALE GENOMIC DNA]</scope>
    <source>
        <strain evidence="2">ATCC 29140 / PCC 7202</strain>
    </source>
</reference>
<evidence type="ECO:0000313" key="1">
    <source>
        <dbReference type="EMBL" id="AFZ48063.1"/>
    </source>
</evidence>
<evidence type="ECO:0000313" key="2">
    <source>
        <dbReference type="Proteomes" id="UP000010483"/>
    </source>
</evidence>
<keyword evidence="2" id="KW-1185">Reference proteome</keyword>
<dbReference type="Proteomes" id="UP000010483">
    <property type="component" value="Chromosome"/>
</dbReference>
<name>K9YPM9_CYASC</name>
<dbReference type="KEGG" id="csn:Cyast_2113"/>
<organism evidence="1 2">
    <name type="scientific">Cyanobacterium stanieri (strain ATCC 29140 / PCC 7202)</name>
    <dbReference type="NCBI Taxonomy" id="292563"/>
    <lineage>
        <taxon>Bacteria</taxon>
        <taxon>Bacillati</taxon>
        <taxon>Cyanobacteriota</taxon>
        <taxon>Cyanophyceae</taxon>
        <taxon>Oscillatoriophycideae</taxon>
        <taxon>Chroococcales</taxon>
        <taxon>Geminocystaceae</taxon>
        <taxon>Cyanobacterium</taxon>
    </lineage>
</organism>
<sequence length="76" mass="9240">MEITIREQLHQQIDNLPDEIVEKIAQFTLSITKNYDINVTEYTDWQEKEWQKFSLSQFFSEDDDIEYSLEDAQEIY</sequence>
<protein>
    <recommendedName>
        <fullName evidence="3">DUF2281 domain-containing protein</fullName>
    </recommendedName>
</protein>
<dbReference type="eggNOG" id="ENOG50334SK">
    <property type="taxonomic scope" value="Bacteria"/>
</dbReference>
<dbReference type="HOGENOM" id="CLU_2648438_0_0_3"/>
<dbReference type="BioCyc" id="CSTA292563:G1353-2117-MONOMER"/>
<proteinExistence type="predicted"/>
<dbReference type="STRING" id="292563.Cyast_2113"/>
<gene>
    <name evidence="1" type="ordered locus">Cyast_2113</name>
</gene>
<dbReference type="EMBL" id="CP003940">
    <property type="protein sequence ID" value="AFZ48063.1"/>
    <property type="molecule type" value="Genomic_DNA"/>
</dbReference>